<name>A0A835YGL9_9STRA</name>
<keyword evidence="3" id="KW-1185">Reference proteome</keyword>
<organism evidence="2 3">
    <name type="scientific">Tribonema minus</name>
    <dbReference type="NCBI Taxonomy" id="303371"/>
    <lineage>
        <taxon>Eukaryota</taxon>
        <taxon>Sar</taxon>
        <taxon>Stramenopiles</taxon>
        <taxon>Ochrophyta</taxon>
        <taxon>PX clade</taxon>
        <taxon>Xanthophyceae</taxon>
        <taxon>Tribonematales</taxon>
        <taxon>Tribonemataceae</taxon>
        <taxon>Tribonema</taxon>
    </lineage>
</organism>
<evidence type="ECO:0000313" key="2">
    <source>
        <dbReference type="EMBL" id="KAG5174992.1"/>
    </source>
</evidence>
<dbReference type="AlphaFoldDB" id="A0A835YGL9"/>
<protein>
    <submittedName>
        <fullName evidence="2">Uncharacterized protein</fullName>
    </submittedName>
</protein>
<sequence>MRSCRVPALVLLCAPLLARAASVLQGNCGAGTGIASPDGVACCPVSCGACDSGRCGSGADSARVDAACCPTFIAQSAAACGSAPCVISGSAAAAAVAAAAALPAAVATAAAAAEEQRRQHGGVDVEVEVERALAESVTCPDKSECKSQTSGVKATCGAGSACGCPKGFTWIADKTRKNVKYGYCPADAAVCPDGKHFCRPVETHCTKKNKCACAEGYTFVAVDDAFTGKCIPNDRKARCPDGTVCKEKTGKQKVTCARDNTCVCVAPNRVFSDPSRDARTGTCDCGDTLGRPGAPCGGTKCCAANERCYGSSGGGGGGKACAKPLACAKGQAPCGHARAGTSPTPSTVCCGANQVCVVGSGTATKCVAQRACGAGQAACGRTYTQYSNAAGVYFEATADTKCCAAGEQCYFDKKGVSKCLKPVACAKGRKACGGTKSPLKLKYAIDKYYPSYTPATPNNVCCKAGQACQVSSSGGAVTTKCG</sequence>
<dbReference type="EMBL" id="JAFCMP010000556">
    <property type="protein sequence ID" value="KAG5174992.1"/>
    <property type="molecule type" value="Genomic_DNA"/>
</dbReference>
<feature type="signal peptide" evidence="1">
    <location>
        <begin position="1"/>
        <end position="20"/>
    </location>
</feature>
<evidence type="ECO:0000256" key="1">
    <source>
        <dbReference type="SAM" id="SignalP"/>
    </source>
</evidence>
<keyword evidence="1" id="KW-0732">Signal</keyword>
<feature type="chain" id="PRO_5032867302" evidence="1">
    <location>
        <begin position="21"/>
        <end position="482"/>
    </location>
</feature>
<comment type="caution">
    <text evidence="2">The sequence shown here is derived from an EMBL/GenBank/DDBJ whole genome shotgun (WGS) entry which is preliminary data.</text>
</comment>
<gene>
    <name evidence="2" type="ORF">JKP88DRAFT_229592</name>
</gene>
<proteinExistence type="predicted"/>
<accession>A0A835YGL9</accession>
<reference evidence="2" key="1">
    <citation type="submission" date="2021-02" db="EMBL/GenBank/DDBJ databases">
        <title>First Annotated Genome of the Yellow-green Alga Tribonema minus.</title>
        <authorList>
            <person name="Mahan K.M."/>
        </authorList>
    </citation>
    <scope>NUCLEOTIDE SEQUENCE</scope>
    <source>
        <strain evidence="2">UTEX B ZZ1240</strain>
    </source>
</reference>
<dbReference type="Proteomes" id="UP000664859">
    <property type="component" value="Unassembled WGS sequence"/>
</dbReference>
<evidence type="ECO:0000313" key="3">
    <source>
        <dbReference type="Proteomes" id="UP000664859"/>
    </source>
</evidence>